<protein>
    <submittedName>
        <fullName evidence="1">Uncharacterized protein</fullName>
    </submittedName>
</protein>
<name>A0A1Y5HU99_OLEAN</name>
<dbReference type="AlphaFoldDB" id="A0A1Y5HU99"/>
<comment type="caution">
    <text evidence="1">The sequence shown here is derived from an EMBL/GenBank/DDBJ whole genome shotgun (WGS) entry which is preliminary data.</text>
</comment>
<dbReference type="Proteomes" id="UP000227088">
    <property type="component" value="Unassembled WGS sequence"/>
</dbReference>
<proteinExistence type="predicted"/>
<evidence type="ECO:0000313" key="1">
    <source>
        <dbReference type="EMBL" id="OUS40888.1"/>
    </source>
</evidence>
<sequence length="253" mass="29685">MGYFLNDELLAIVETKINNRHVNLISPAFITPGRYRSKVYCEKTHATQLESIKDQDIQMGSEFSLPMADNINRHLFQLIIFACNNLRETLQSSINPNQRKESYSSIGVKSNDYTRMTHSFDKNSIHLLTRGLIKNIDHQEIDWGLVYYFTKNEKSQEQGINIDLIHPQYCCTFFIPIKSSKGIFTTLRIKARNIKLINTHYHYSVPFKNNAIRINSYELLQQPKEIYTLKKSLLEVKFMVKRFLRGWRFLVAP</sequence>
<organism evidence="1 2">
    <name type="scientific">Oleispira antarctica</name>
    <dbReference type="NCBI Taxonomy" id="188908"/>
    <lineage>
        <taxon>Bacteria</taxon>
        <taxon>Pseudomonadati</taxon>
        <taxon>Pseudomonadota</taxon>
        <taxon>Gammaproteobacteria</taxon>
        <taxon>Oceanospirillales</taxon>
        <taxon>Oceanospirillaceae</taxon>
        <taxon>Oleispira</taxon>
    </lineage>
</organism>
<dbReference type="EMBL" id="MABE01000221">
    <property type="protein sequence ID" value="OUS40888.1"/>
    <property type="molecule type" value="Genomic_DNA"/>
</dbReference>
<reference evidence="2" key="1">
    <citation type="journal article" date="2017" name="Proc. Natl. Acad. Sci. U.S.A.">
        <title>Simulation of Deepwater Horizon oil plume reveals substrate specialization within a complex community of hydrocarbon degraders.</title>
        <authorList>
            <person name="Hu P."/>
            <person name="Dubinsky E.A."/>
            <person name="Probst A.J."/>
            <person name="Wang J."/>
            <person name="Sieber C.M.K."/>
            <person name="Tom L.M."/>
            <person name="Gardinali P."/>
            <person name="Banfield J.F."/>
            <person name="Atlas R.M."/>
            <person name="Andersen G.L."/>
        </authorList>
    </citation>
    <scope>NUCLEOTIDE SEQUENCE [LARGE SCALE GENOMIC DNA]</scope>
</reference>
<accession>A0A1Y5HU99</accession>
<evidence type="ECO:0000313" key="2">
    <source>
        <dbReference type="Proteomes" id="UP000227088"/>
    </source>
</evidence>
<gene>
    <name evidence="1" type="ORF">A9R00_03735</name>
</gene>